<dbReference type="Proteomes" id="UP001417504">
    <property type="component" value="Unassembled WGS sequence"/>
</dbReference>
<evidence type="ECO:0000313" key="3">
    <source>
        <dbReference type="Proteomes" id="UP001417504"/>
    </source>
</evidence>
<organism evidence="2 3">
    <name type="scientific">Stephania japonica</name>
    <dbReference type="NCBI Taxonomy" id="461633"/>
    <lineage>
        <taxon>Eukaryota</taxon>
        <taxon>Viridiplantae</taxon>
        <taxon>Streptophyta</taxon>
        <taxon>Embryophyta</taxon>
        <taxon>Tracheophyta</taxon>
        <taxon>Spermatophyta</taxon>
        <taxon>Magnoliopsida</taxon>
        <taxon>Ranunculales</taxon>
        <taxon>Menispermaceae</taxon>
        <taxon>Menispermoideae</taxon>
        <taxon>Cissampelideae</taxon>
        <taxon>Stephania</taxon>
    </lineage>
</organism>
<evidence type="ECO:0000313" key="2">
    <source>
        <dbReference type="EMBL" id="KAK9116309.1"/>
    </source>
</evidence>
<accession>A0AAP0IIT0</accession>
<reference evidence="2 3" key="1">
    <citation type="submission" date="2024-01" db="EMBL/GenBank/DDBJ databases">
        <title>Genome assemblies of Stephania.</title>
        <authorList>
            <person name="Yang L."/>
        </authorList>
    </citation>
    <scope>NUCLEOTIDE SEQUENCE [LARGE SCALE GENOMIC DNA]</scope>
    <source>
        <strain evidence="2">QJT</strain>
        <tissue evidence="2">Leaf</tissue>
    </source>
</reference>
<comment type="caution">
    <text evidence="2">The sequence shown here is derived from an EMBL/GenBank/DDBJ whole genome shotgun (WGS) entry which is preliminary data.</text>
</comment>
<name>A0AAP0IIT0_9MAGN</name>
<protein>
    <submittedName>
        <fullName evidence="2">Uncharacterized protein</fullName>
    </submittedName>
</protein>
<dbReference type="AlphaFoldDB" id="A0AAP0IIT0"/>
<sequence length="50" mass="5504">MDAGATREKEKSVFSLRNVDFGGTTPISQENQTNNGFNRKCQDLNSRGLA</sequence>
<feature type="region of interest" description="Disordered" evidence="1">
    <location>
        <begin position="19"/>
        <end position="50"/>
    </location>
</feature>
<dbReference type="EMBL" id="JBBNAE010000006">
    <property type="protein sequence ID" value="KAK9116309.1"/>
    <property type="molecule type" value="Genomic_DNA"/>
</dbReference>
<gene>
    <name evidence="2" type="ORF">Sjap_015256</name>
</gene>
<evidence type="ECO:0000256" key="1">
    <source>
        <dbReference type="SAM" id="MobiDB-lite"/>
    </source>
</evidence>
<proteinExistence type="predicted"/>
<feature type="compositionally biased region" description="Polar residues" evidence="1">
    <location>
        <begin position="25"/>
        <end position="37"/>
    </location>
</feature>
<keyword evidence="3" id="KW-1185">Reference proteome</keyword>